<proteinExistence type="predicted"/>
<evidence type="ECO:0000313" key="2">
    <source>
        <dbReference type="EMBL" id="CBN74869.1"/>
    </source>
</evidence>
<gene>
    <name evidence="2" type="ORF">Esi_0056_0039</name>
</gene>
<protein>
    <submittedName>
        <fullName evidence="2">Uncharacterized protein</fullName>
    </submittedName>
</protein>
<reference evidence="2 3" key="1">
    <citation type="journal article" date="2010" name="Nature">
        <title>The Ectocarpus genome and the independent evolution of multicellularity in brown algae.</title>
        <authorList>
            <person name="Cock J.M."/>
            <person name="Sterck L."/>
            <person name="Rouze P."/>
            <person name="Scornet D."/>
            <person name="Allen A.E."/>
            <person name="Amoutzias G."/>
            <person name="Anthouard V."/>
            <person name="Artiguenave F."/>
            <person name="Aury J.M."/>
            <person name="Badger J.H."/>
            <person name="Beszteri B."/>
            <person name="Billiau K."/>
            <person name="Bonnet E."/>
            <person name="Bothwell J.H."/>
            <person name="Bowler C."/>
            <person name="Boyen C."/>
            <person name="Brownlee C."/>
            <person name="Carrano C.J."/>
            <person name="Charrier B."/>
            <person name="Cho G.Y."/>
            <person name="Coelho S.M."/>
            <person name="Collen J."/>
            <person name="Corre E."/>
            <person name="Da Silva C."/>
            <person name="Delage L."/>
            <person name="Delaroque N."/>
            <person name="Dittami S.M."/>
            <person name="Doulbeau S."/>
            <person name="Elias M."/>
            <person name="Farnham G."/>
            <person name="Gachon C.M."/>
            <person name="Gschloessl B."/>
            <person name="Heesch S."/>
            <person name="Jabbari K."/>
            <person name="Jubin C."/>
            <person name="Kawai H."/>
            <person name="Kimura K."/>
            <person name="Kloareg B."/>
            <person name="Kupper F.C."/>
            <person name="Lang D."/>
            <person name="Le Bail A."/>
            <person name="Leblanc C."/>
            <person name="Lerouge P."/>
            <person name="Lohr M."/>
            <person name="Lopez P.J."/>
            <person name="Martens C."/>
            <person name="Maumus F."/>
            <person name="Michel G."/>
            <person name="Miranda-Saavedra D."/>
            <person name="Morales J."/>
            <person name="Moreau H."/>
            <person name="Motomura T."/>
            <person name="Nagasato C."/>
            <person name="Napoli C.A."/>
            <person name="Nelson D.R."/>
            <person name="Nyvall-Collen P."/>
            <person name="Peters A.F."/>
            <person name="Pommier C."/>
            <person name="Potin P."/>
            <person name="Poulain J."/>
            <person name="Quesneville H."/>
            <person name="Read B."/>
            <person name="Rensing S.A."/>
            <person name="Ritter A."/>
            <person name="Rousvoal S."/>
            <person name="Samanta M."/>
            <person name="Samson G."/>
            <person name="Schroeder D.C."/>
            <person name="Segurens B."/>
            <person name="Strittmatter M."/>
            <person name="Tonon T."/>
            <person name="Tregear J.W."/>
            <person name="Valentin K."/>
            <person name="von Dassow P."/>
            <person name="Yamagishi T."/>
            <person name="Van de Peer Y."/>
            <person name="Wincker P."/>
        </authorList>
    </citation>
    <scope>NUCLEOTIDE SEQUENCE [LARGE SCALE GENOMIC DNA]</scope>
    <source>
        <strain evidence="3">Ec32 / CCAP1310/4</strain>
    </source>
</reference>
<dbReference type="EMBL" id="FN648774">
    <property type="protein sequence ID" value="CBN74869.1"/>
    <property type="molecule type" value="Genomic_DNA"/>
</dbReference>
<dbReference type="AlphaFoldDB" id="D8LPX7"/>
<feature type="region of interest" description="Disordered" evidence="1">
    <location>
        <begin position="63"/>
        <end position="173"/>
    </location>
</feature>
<dbReference type="InParanoid" id="D8LPX7"/>
<feature type="compositionally biased region" description="Gly residues" evidence="1">
    <location>
        <begin position="63"/>
        <end position="75"/>
    </location>
</feature>
<feature type="compositionally biased region" description="Basic residues" evidence="1">
    <location>
        <begin position="1"/>
        <end position="12"/>
    </location>
</feature>
<name>D8LPX7_ECTSI</name>
<dbReference type="EMBL" id="FN649735">
    <property type="protein sequence ID" value="CBN74869.1"/>
    <property type="molecule type" value="Genomic_DNA"/>
</dbReference>
<evidence type="ECO:0000313" key="3">
    <source>
        <dbReference type="Proteomes" id="UP000002630"/>
    </source>
</evidence>
<evidence type="ECO:0000256" key="1">
    <source>
        <dbReference type="SAM" id="MobiDB-lite"/>
    </source>
</evidence>
<feature type="compositionally biased region" description="Low complexity" evidence="1">
    <location>
        <begin position="93"/>
        <end position="105"/>
    </location>
</feature>
<accession>D8LPX7</accession>
<feature type="compositionally biased region" description="Polar residues" evidence="1">
    <location>
        <begin position="111"/>
        <end position="122"/>
    </location>
</feature>
<feature type="compositionally biased region" description="Gly residues" evidence="1">
    <location>
        <begin position="148"/>
        <end position="165"/>
    </location>
</feature>
<organism evidence="2 3">
    <name type="scientific">Ectocarpus siliculosus</name>
    <name type="common">Brown alga</name>
    <name type="synonym">Conferva siliculosa</name>
    <dbReference type="NCBI Taxonomy" id="2880"/>
    <lineage>
        <taxon>Eukaryota</taxon>
        <taxon>Sar</taxon>
        <taxon>Stramenopiles</taxon>
        <taxon>Ochrophyta</taxon>
        <taxon>PX clade</taxon>
        <taxon>Phaeophyceae</taxon>
        <taxon>Ectocarpales</taxon>
        <taxon>Ectocarpaceae</taxon>
        <taxon>Ectocarpus</taxon>
    </lineage>
</organism>
<sequence length="209" mass="21228">MRSRSRMRRSMRAKLGSKSFNDLDDSVHLISPGKRSARFSSSEGTTYGHRAVRSSLSFGGLLGSMGGSSSVGGGQQSPRQQQRHRSALSGRRAVAVQTAAAHVTASPGTGVLTSESSCSTPSFAAPAEKRGSSSSGGGAAAGEKDGRGGGGSGRRGPVGGGGASAAGGVPYDRTTTVAPVVRWGRKGGEENGAGYEYVRSPAWLLMLLL</sequence>
<feature type="region of interest" description="Disordered" evidence="1">
    <location>
        <begin position="1"/>
        <end position="46"/>
    </location>
</feature>
<dbReference type="Proteomes" id="UP000002630">
    <property type="component" value="Linkage Group LG10"/>
</dbReference>
<keyword evidence="3" id="KW-1185">Reference proteome</keyword>